<evidence type="ECO:0000256" key="4">
    <source>
        <dbReference type="ARBA" id="ARBA00023306"/>
    </source>
</evidence>
<dbReference type="GO" id="GO:0051301">
    <property type="term" value="P:cell division"/>
    <property type="evidence" value="ECO:0007669"/>
    <property type="project" value="UniProtKB-KW"/>
</dbReference>
<comment type="similarity">
    <text evidence="1">Belongs to the cyclin family. Cyclin D subfamily.</text>
</comment>
<dbReference type="InterPro" id="IPR004367">
    <property type="entry name" value="Cyclin_C-dom"/>
</dbReference>
<dbReference type="CDD" id="cd20543">
    <property type="entry name" value="CYCLIN_AtCycD-like_rpt1"/>
    <property type="match status" value="1"/>
</dbReference>
<comment type="caution">
    <text evidence="7">The sequence shown here is derived from an EMBL/GenBank/DDBJ whole genome shotgun (WGS) entry which is preliminary data.</text>
</comment>
<dbReference type="FunFam" id="1.10.472.10:FF:000060">
    <property type="entry name" value="D6-type cyclin"/>
    <property type="match status" value="1"/>
</dbReference>
<dbReference type="SUPFAM" id="SSF47954">
    <property type="entry name" value="Cyclin-like"/>
    <property type="match status" value="2"/>
</dbReference>
<dbReference type="SMART" id="SM00385">
    <property type="entry name" value="CYCLIN"/>
    <property type="match status" value="1"/>
</dbReference>
<feature type="domain" description="Cyclin-like" evidence="6">
    <location>
        <begin position="74"/>
        <end position="162"/>
    </location>
</feature>
<dbReference type="AlphaFoldDB" id="A0A822XV06"/>
<dbReference type="EMBL" id="DUZY01000001">
    <property type="protein sequence ID" value="DAD23812.1"/>
    <property type="molecule type" value="Genomic_DNA"/>
</dbReference>
<dbReference type="PANTHER" id="PTHR10177">
    <property type="entry name" value="CYCLINS"/>
    <property type="match status" value="1"/>
</dbReference>
<keyword evidence="4" id="KW-0131">Cell cycle</keyword>
<keyword evidence="2" id="KW-0132">Cell division</keyword>
<dbReference type="Gene3D" id="1.10.472.10">
    <property type="entry name" value="Cyclin-like"/>
    <property type="match status" value="2"/>
</dbReference>
<evidence type="ECO:0000256" key="3">
    <source>
        <dbReference type="ARBA" id="ARBA00023127"/>
    </source>
</evidence>
<evidence type="ECO:0000313" key="7">
    <source>
        <dbReference type="EMBL" id="DAD23812.1"/>
    </source>
</evidence>
<proteinExistence type="inferred from homology"/>
<evidence type="ECO:0000256" key="1">
    <source>
        <dbReference type="ARBA" id="ARBA00009065"/>
    </source>
</evidence>
<evidence type="ECO:0000313" key="8">
    <source>
        <dbReference type="Proteomes" id="UP000607653"/>
    </source>
</evidence>
<accession>A0A822XV06</accession>
<dbReference type="InterPro" id="IPR013763">
    <property type="entry name" value="Cyclin-like_dom"/>
</dbReference>
<keyword evidence="3 5" id="KW-0195">Cyclin</keyword>
<dbReference type="InterPro" id="IPR006671">
    <property type="entry name" value="Cyclin_N"/>
</dbReference>
<dbReference type="InterPro" id="IPR039361">
    <property type="entry name" value="Cyclin"/>
</dbReference>
<dbReference type="InterPro" id="IPR036915">
    <property type="entry name" value="Cyclin-like_sf"/>
</dbReference>
<evidence type="ECO:0000256" key="2">
    <source>
        <dbReference type="ARBA" id="ARBA00022618"/>
    </source>
</evidence>
<dbReference type="Pfam" id="PF00134">
    <property type="entry name" value="Cyclin_N"/>
    <property type="match status" value="1"/>
</dbReference>
<dbReference type="CDD" id="cd20544">
    <property type="entry name" value="CYCLIN_AtCycD-like_rpt2"/>
    <property type="match status" value="1"/>
</dbReference>
<dbReference type="Pfam" id="PF02984">
    <property type="entry name" value="Cyclin_C"/>
    <property type="match status" value="1"/>
</dbReference>
<protein>
    <recommendedName>
        <fullName evidence="6">Cyclin-like domain-containing protein</fullName>
    </recommendedName>
</protein>
<dbReference type="Proteomes" id="UP000607653">
    <property type="component" value="Unassembled WGS sequence"/>
</dbReference>
<evidence type="ECO:0000256" key="5">
    <source>
        <dbReference type="RuleBase" id="RU000383"/>
    </source>
</evidence>
<sequence length="275" mass="31122">MVQPPPPPPPTPTTTSITTVTKHSKNLLLDHDQFWEEIELHLLLSKEAQTHPDPTLNNCETDVSLTSARRNAVEWILKVGGQYSFSALTLVLSVSYLDQFLSTLQIQIDKPWMMQLIAVACLSLAAKLEETHVPLLLDLQAVEARYVFEPKSVQRMELLVLSTLKWKMYPVTPICFINHFIEKLDAKTCYQPELRILSEHVLLSVVTDSRFVCYRPSELAAAIMIYVINRTRANSQSVNYKKKLLSILKISTDRLEGCNQLIVGSSSDVQIQLCT</sequence>
<gene>
    <name evidence="7" type="ORF">HUJ06_025275</name>
</gene>
<organism evidence="7 8">
    <name type="scientific">Nelumbo nucifera</name>
    <name type="common">Sacred lotus</name>
    <dbReference type="NCBI Taxonomy" id="4432"/>
    <lineage>
        <taxon>Eukaryota</taxon>
        <taxon>Viridiplantae</taxon>
        <taxon>Streptophyta</taxon>
        <taxon>Embryophyta</taxon>
        <taxon>Tracheophyta</taxon>
        <taxon>Spermatophyta</taxon>
        <taxon>Magnoliopsida</taxon>
        <taxon>Proteales</taxon>
        <taxon>Nelumbonaceae</taxon>
        <taxon>Nelumbo</taxon>
    </lineage>
</organism>
<keyword evidence="8" id="KW-1185">Reference proteome</keyword>
<reference evidence="7 8" key="1">
    <citation type="journal article" date="2020" name="Mol. Biol. Evol.">
        <title>Distinct Expression and Methylation Patterns for Genes with Different Fates following a Single Whole-Genome Duplication in Flowering Plants.</title>
        <authorList>
            <person name="Shi T."/>
            <person name="Rahmani R.S."/>
            <person name="Gugger P.F."/>
            <person name="Wang M."/>
            <person name="Li H."/>
            <person name="Zhang Y."/>
            <person name="Li Z."/>
            <person name="Wang Q."/>
            <person name="Van de Peer Y."/>
            <person name="Marchal K."/>
            <person name="Chen J."/>
        </authorList>
    </citation>
    <scope>NUCLEOTIDE SEQUENCE [LARGE SCALE GENOMIC DNA]</scope>
    <source>
        <tissue evidence="7">Leaf</tissue>
    </source>
</reference>
<name>A0A822XV06_NELNU</name>
<evidence type="ECO:0000259" key="6">
    <source>
        <dbReference type="SMART" id="SM00385"/>
    </source>
</evidence>